<evidence type="ECO:0000313" key="4">
    <source>
        <dbReference type="Proteomes" id="UP000322283"/>
    </source>
</evidence>
<dbReference type="AlphaFoldDB" id="A0AAC9HG49"/>
<gene>
    <name evidence="1" type="ORF">Maut_00580</name>
    <name evidence="2" type="ORF">MTAT_26540</name>
</gene>
<dbReference type="Proteomes" id="UP000094598">
    <property type="component" value="Chromosome"/>
</dbReference>
<reference evidence="1 3" key="1">
    <citation type="submission" date="2016-08" db="EMBL/GenBank/DDBJ databases">
        <title>Moorella thermoacetica DSM 103132.</title>
        <authorList>
            <person name="Jendresen C.B."/>
            <person name="Redl S.M."/>
            <person name="Jensen T.O."/>
            <person name="Nielsen A.T."/>
        </authorList>
    </citation>
    <scope>NUCLEOTIDE SEQUENCE [LARGE SCALE GENOMIC DNA]</scope>
    <source>
        <strain evidence="1 3">DSM 103132</strain>
    </source>
</reference>
<keyword evidence="4" id="KW-1185">Reference proteome</keyword>
<proteinExistence type="predicted"/>
<evidence type="ECO:0000313" key="2">
    <source>
        <dbReference type="EMBL" id="TYL08990.1"/>
    </source>
</evidence>
<dbReference type="RefSeq" id="WP_069588225.1">
    <property type="nucleotide sequence ID" value="NZ_CP017019.1"/>
</dbReference>
<dbReference type="EMBL" id="VCDX01000013">
    <property type="protein sequence ID" value="TYL08990.1"/>
    <property type="molecule type" value="Genomic_DNA"/>
</dbReference>
<evidence type="ECO:0000313" key="1">
    <source>
        <dbReference type="EMBL" id="AOQ23043.1"/>
    </source>
</evidence>
<dbReference type="Proteomes" id="UP000322283">
    <property type="component" value="Unassembled WGS sequence"/>
</dbReference>
<accession>A0AAC9HG49</accession>
<dbReference type="EMBL" id="CP017019">
    <property type="protein sequence ID" value="AOQ23043.1"/>
    <property type="molecule type" value="Genomic_DNA"/>
</dbReference>
<sequence length="63" mass="7266">MIITRKGHYRLLEDIKVRNSITIGTLPKGTAIEITQVDNVKQKVIGEQLLDWTHWDLPVENIN</sequence>
<reference evidence="2 4" key="2">
    <citation type="submission" date="2019-05" db="EMBL/GenBank/DDBJ databases">
        <title>Genome sequence of Moorella thermoacetica ATCC 33924.</title>
        <authorList>
            <person name="Poehlein A."/>
            <person name="Bengelsdorf F.R."/>
            <person name="Duerre P."/>
            <person name="Daniel R."/>
        </authorList>
    </citation>
    <scope>NUCLEOTIDE SEQUENCE [LARGE SCALE GENOMIC DNA]</scope>
    <source>
        <strain evidence="2 4">ATCC 33924</strain>
    </source>
</reference>
<protein>
    <submittedName>
        <fullName evidence="1">Uncharacterized protein</fullName>
    </submittedName>
</protein>
<organism evidence="1 3">
    <name type="scientific">Neomoorella thermoacetica</name>
    <name type="common">Clostridium thermoaceticum</name>
    <dbReference type="NCBI Taxonomy" id="1525"/>
    <lineage>
        <taxon>Bacteria</taxon>
        <taxon>Bacillati</taxon>
        <taxon>Bacillota</taxon>
        <taxon>Clostridia</taxon>
        <taxon>Neomoorellales</taxon>
        <taxon>Neomoorellaceae</taxon>
        <taxon>Neomoorella</taxon>
    </lineage>
</organism>
<evidence type="ECO:0000313" key="3">
    <source>
        <dbReference type="Proteomes" id="UP000094598"/>
    </source>
</evidence>
<name>A0AAC9HG49_NEOTH</name>